<dbReference type="InterPro" id="IPR000184">
    <property type="entry name" value="Bac_surfAg_D15"/>
</dbReference>
<protein>
    <recommendedName>
        <fullName evidence="7">Bacterial surface antigen (D15) domain-containing protein</fullName>
    </recommendedName>
</protein>
<evidence type="ECO:0000256" key="5">
    <source>
        <dbReference type="ARBA" id="ARBA00023136"/>
    </source>
</evidence>
<dbReference type="InterPro" id="IPR039910">
    <property type="entry name" value="D15-like"/>
</dbReference>
<dbReference type="Proteomes" id="UP000807469">
    <property type="component" value="Unassembled WGS sequence"/>
</dbReference>
<dbReference type="AlphaFoldDB" id="A0A9P5YZB9"/>
<name>A0A9P5YZB9_9AGAR</name>
<keyword evidence="3" id="KW-1134">Transmembrane beta strand</keyword>
<dbReference type="PANTHER" id="PTHR12815">
    <property type="entry name" value="SORTING AND ASSEMBLY MACHINERY SAMM50 PROTEIN FAMILY MEMBER"/>
    <property type="match status" value="1"/>
</dbReference>
<sequence length="507" mass="54156">MSELDTPKLRPPLQNTSFPNDKEPLGLDKLMKWQDERVARRLRGEYESAVLHLSEVINDNLKTSTNISAVRIEGASHTRKSFLAGIVVPALSSSSDDSISRPTTLEDTLHTARRIAHGLQKTDIFSSVSASLERPASALADPSVGDVDLVFKTKERGRWFVSSSTEVGNSEGTASASARVRNVFGGAETFEANMSLGTKTRRAFRATLVSPLTPQMDAFGELAAYGLEKDLTTYASCTEGLKGMRGVLRTGTPRHGAHELAYDAVIRHVAGLTPTASISMREAAGTTTKSALSHTFLFDTRDDKIAATRGVYAKLFTELAGGFSDKGVNIGLGGDAQHLKVEGEGQVSRAVGDGVSLSLAARGGLLWGLGENGKTLFSDRFQLGGPTSVRSFRVNGLGPRDGDDSVGGELYYSAGVSVVSNIPTRPHWPVKTHAWLNAGRLEGVNQSRPLKDTIGEALTRPSISAGVGLIYRFDPIRVEVNFGVPLAASASDGMRRGIQVGMGLEFL</sequence>
<evidence type="ECO:0000259" key="7">
    <source>
        <dbReference type="Pfam" id="PF01103"/>
    </source>
</evidence>
<keyword evidence="4" id="KW-0812">Transmembrane</keyword>
<evidence type="ECO:0000256" key="3">
    <source>
        <dbReference type="ARBA" id="ARBA00022452"/>
    </source>
</evidence>
<keyword evidence="9" id="KW-1185">Reference proteome</keyword>
<reference evidence="8" key="1">
    <citation type="submission" date="2020-11" db="EMBL/GenBank/DDBJ databases">
        <authorList>
            <consortium name="DOE Joint Genome Institute"/>
            <person name="Ahrendt S."/>
            <person name="Riley R."/>
            <person name="Andreopoulos W."/>
            <person name="Labutti K."/>
            <person name="Pangilinan J."/>
            <person name="Ruiz-Duenas F.J."/>
            <person name="Barrasa J.M."/>
            <person name="Sanchez-Garcia M."/>
            <person name="Camarero S."/>
            <person name="Miyauchi S."/>
            <person name="Serrano A."/>
            <person name="Linde D."/>
            <person name="Babiker R."/>
            <person name="Drula E."/>
            <person name="Ayuso-Fernandez I."/>
            <person name="Pacheco R."/>
            <person name="Padilla G."/>
            <person name="Ferreira P."/>
            <person name="Barriuso J."/>
            <person name="Kellner H."/>
            <person name="Castanera R."/>
            <person name="Alfaro M."/>
            <person name="Ramirez L."/>
            <person name="Pisabarro A.G."/>
            <person name="Kuo A."/>
            <person name="Tritt A."/>
            <person name="Lipzen A."/>
            <person name="He G."/>
            <person name="Yan M."/>
            <person name="Ng V."/>
            <person name="Cullen D."/>
            <person name="Martin F."/>
            <person name="Rosso M.-N."/>
            <person name="Henrissat B."/>
            <person name="Hibbett D."/>
            <person name="Martinez A.T."/>
            <person name="Grigoriev I.V."/>
        </authorList>
    </citation>
    <scope>NUCLEOTIDE SEQUENCE</scope>
    <source>
        <strain evidence="8">CIRM-BRFM 674</strain>
    </source>
</reference>
<dbReference type="PANTHER" id="PTHR12815:SF18">
    <property type="entry name" value="SORTING AND ASSEMBLY MACHINERY COMPONENT 50 HOMOLOG"/>
    <property type="match status" value="1"/>
</dbReference>
<comment type="similarity">
    <text evidence="2">Belongs to the SAM50/omp85 family.</text>
</comment>
<evidence type="ECO:0000256" key="4">
    <source>
        <dbReference type="ARBA" id="ARBA00022692"/>
    </source>
</evidence>
<gene>
    <name evidence="8" type="ORF">BDN70DRAFT_881933</name>
</gene>
<organism evidence="8 9">
    <name type="scientific">Pholiota conissans</name>
    <dbReference type="NCBI Taxonomy" id="109636"/>
    <lineage>
        <taxon>Eukaryota</taxon>
        <taxon>Fungi</taxon>
        <taxon>Dikarya</taxon>
        <taxon>Basidiomycota</taxon>
        <taxon>Agaricomycotina</taxon>
        <taxon>Agaricomycetes</taxon>
        <taxon>Agaricomycetidae</taxon>
        <taxon>Agaricales</taxon>
        <taxon>Agaricineae</taxon>
        <taxon>Strophariaceae</taxon>
        <taxon>Pholiota</taxon>
    </lineage>
</organism>
<dbReference type="GO" id="GO:0045040">
    <property type="term" value="P:protein insertion into mitochondrial outer membrane"/>
    <property type="evidence" value="ECO:0007669"/>
    <property type="project" value="TreeGrafter"/>
</dbReference>
<accession>A0A9P5YZB9</accession>
<keyword evidence="5" id="KW-0472">Membrane</keyword>
<comment type="subcellular location">
    <subcellularLocation>
        <location evidence="1">Mitochondrion outer membrane</location>
        <topology evidence="1">Multi-pass membrane protein</topology>
    </subcellularLocation>
</comment>
<comment type="caution">
    <text evidence="8">The sequence shown here is derived from an EMBL/GenBank/DDBJ whole genome shotgun (WGS) entry which is preliminary data.</text>
</comment>
<dbReference type="Gene3D" id="2.40.160.50">
    <property type="entry name" value="membrane protein fhac: a member of the omp85/tpsb transporter family"/>
    <property type="match status" value="1"/>
</dbReference>
<feature type="domain" description="Bacterial surface antigen (D15)" evidence="7">
    <location>
        <begin position="182"/>
        <end position="506"/>
    </location>
</feature>
<dbReference type="EMBL" id="MU155281">
    <property type="protein sequence ID" value="KAF9476810.1"/>
    <property type="molecule type" value="Genomic_DNA"/>
</dbReference>
<evidence type="ECO:0000313" key="8">
    <source>
        <dbReference type="EMBL" id="KAF9476810.1"/>
    </source>
</evidence>
<dbReference type="OrthoDB" id="1724197at2759"/>
<feature type="region of interest" description="Disordered" evidence="6">
    <location>
        <begin position="1"/>
        <end position="24"/>
    </location>
</feature>
<evidence type="ECO:0000256" key="1">
    <source>
        <dbReference type="ARBA" id="ARBA00004374"/>
    </source>
</evidence>
<evidence type="ECO:0000256" key="2">
    <source>
        <dbReference type="ARBA" id="ARBA00010913"/>
    </source>
</evidence>
<dbReference type="Pfam" id="PF01103">
    <property type="entry name" value="Omp85"/>
    <property type="match status" value="1"/>
</dbReference>
<evidence type="ECO:0000256" key="6">
    <source>
        <dbReference type="SAM" id="MobiDB-lite"/>
    </source>
</evidence>
<evidence type="ECO:0000313" key="9">
    <source>
        <dbReference type="Proteomes" id="UP000807469"/>
    </source>
</evidence>
<proteinExistence type="inferred from homology"/>
<dbReference type="GO" id="GO:0005741">
    <property type="term" value="C:mitochondrial outer membrane"/>
    <property type="evidence" value="ECO:0007669"/>
    <property type="project" value="UniProtKB-SubCell"/>
</dbReference>